<name>A0ACB8S1E9_9AGAM</name>
<keyword evidence="2" id="KW-1185">Reference proteome</keyword>
<organism evidence="1 2">
    <name type="scientific">Auriscalpium vulgare</name>
    <dbReference type="NCBI Taxonomy" id="40419"/>
    <lineage>
        <taxon>Eukaryota</taxon>
        <taxon>Fungi</taxon>
        <taxon>Dikarya</taxon>
        <taxon>Basidiomycota</taxon>
        <taxon>Agaricomycotina</taxon>
        <taxon>Agaricomycetes</taxon>
        <taxon>Russulales</taxon>
        <taxon>Auriscalpiaceae</taxon>
        <taxon>Auriscalpium</taxon>
    </lineage>
</organism>
<sequence>MADEFDRRGEDDCGGKETLQVTSDVVKNGSSAYYEETAIVQCFSHIGWYPPAPANTPHH</sequence>
<reference evidence="1" key="2">
    <citation type="journal article" date="2022" name="New Phytol.">
        <title>Evolutionary transition to the ectomycorrhizal habit in the genomes of a hyperdiverse lineage of mushroom-forming fungi.</title>
        <authorList>
            <person name="Looney B."/>
            <person name="Miyauchi S."/>
            <person name="Morin E."/>
            <person name="Drula E."/>
            <person name="Courty P.E."/>
            <person name="Kohler A."/>
            <person name="Kuo A."/>
            <person name="LaButti K."/>
            <person name="Pangilinan J."/>
            <person name="Lipzen A."/>
            <person name="Riley R."/>
            <person name="Andreopoulos W."/>
            <person name="He G."/>
            <person name="Johnson J."/>
            <person name="Nolan M."/>
            <person name="Tritt A."/>
            <person name="Barry K.W."/>
            <person name="Grigoriev I.V."/>
            <person name="Nagy L.G."/>
            <person name="Hibbett D."/>
            <person name="Henrissat B."/>
            <person name="Matheny P.B."/>
            <person name="Labbe J."/>
            <person name="Martin F.M."/>
        </authorList>
    </citation>
    <scope>NUCLEOTIDE SEQUENCE</scope>
    <source>
        <strain evidence="1">FP105234-sp</strain>
    </source>
</reference>
<dbReference type="Proteomes" id="UP000814033">
    <property type="component" value="Unassembled WGS sequence"/>
</dbReference>
<proteinExistence type="predicted"/>
<comment type="caution">
    <text evidence="1">The sequence shown here is derived from an EMBL/GenBank/DDBJ whole genome shotgun (WGS) entry which is preliminary data.</text>
</comment>
<dbReference type="EMBL" id="MU275867">
    <property type="protein sequence ID" value="KAI0049952.1"/>
    <property type="molecule type" value="Genomic_DNA"/>
</dbReference>
<evidence type="ECO:0000313" key="2">
    <source>
        <dbReference type="Proteomes" id="UP000814033"/>
    </source>
</evidence>
<accession>A0ACB8S1E9</accession>
<reference evidence="1" key="1">
    <citation type="submission" date="2021-02" db="EMBL/GenBank/DDBJ databases">
        <authorList>
            <consortium name="DOE Joint Genome Institute"/>
            <person name="Ahrendt S."/>
            <person name="Looney B.P."/>
            <person name="Miyauchi S."/>
            <person name="Morin E."/>
            <person name="Drula E."/>
            <person name="Courty P.E."/>
            <person name="Chicoki N."/>
            <person name="Fauchery L."/>
            <person name="Kohler A."/>
            <person name="Kuo A."/>
            <person name="Labutti K."/>
            <person name="Pangilinan J."/>
            <person name="Lipzen A."/>
            <person name="Riley R."/>
            <person name="Andreopoulos W."/>
            <person name="He G."/>
            <person name="Johnson J."/>
            <person name="Barry K.W."/>
            <person name="Grigoriev I.V."/>
            <person name="Nagy L."/>
            <person name="Hibbett D."/>
            <person name="Henrissat B."/>
            <person name="Matheny P.B."/>
            <person name="Labbe J."/>
            <person name="Martin F."/>
        </authorList>
    </citation>
    <scope>NUCLEOTIDE SEQUENCE</scope>
    <source>
        <strain evidence="1">FP105234-sp</strain>
    </source>
</reference>
<protein>
    <submittedName>
        <fullName evidence="1">Uncharacterized protein</fullName>
    </submittedName>
</protein>
<evidence type="ECO:0000313" key="1">
    <source>
        <dbReference type="EMBL" id="KAI0049952.1"/>
    </source>
</evidence>
<gene>
    <name evidence="1" type="ORF">FA95DRAFT_1603957</name>
</gene>